<dbReference type="PANTHER" id="PTHR47990">
    <property type="entry name" value="2-OXOGLUTARATE (2OG) AND FE(II)-DEPENDENT OXYGENASE SUPERFAMILY PROTEIN-RELATED"/>
    <property type="match status" value="1"/>
</dbReference>
<feature type="domain" description="Fe2OG dioxygenase" evidence="3">
    <location>
        <begin position="185"/>
        <end position="302"/>
    </location>
</feature>
<dbReference type="InterPro" id="IPR044861">
    <property type="entry name" value="IPNS-like_FE2OG_OXY"/>
</dbReference>
<dbReference type="Gene3D" id="2.60.120.330">
    <property type="entry name" value="B-lactam Antibiotic, Isopenicillin N Synthase, Chain"/>
    <property type="match status" value="1"/>
</dbReference>
<dbReference type="InterPro" id="IPR026992">
    <property type="entry name" value="DIOX_N"/>
</dbReference>
<evidence type="ECO:0000256" key="1">
    <source>
        <dbReference type="ARBA" id="ARBA00008056"/>
    </source>
</evidence>
<keyword evidence="2" id="KW-0479">Metal-binding</keyword>
<keyword evidence="2" id="KW-0560">Oxidoreductase</keyword>
<dbReference type="GO" id="GO:0016491">
    <property type="term" value="F:oxidoreductase activity"/>
    <property type="evidence" value="ECO:0007669"/>
    <property type="project" value="UniProtKB-KW"/>
</dbReference>
<dbReference type="GO" id="GO:0046872">
    <property type="term" value="F:metal ion binding"/>
    <property type="evidence" value="ECO:0007669"/>
    <property type="project" value="UniProtKB-KW"/>
</dbReference>
<dbReference type="PROSITE" id="PS51471">
    <property type="entry name" value="FE2OG_OXY"/>
    <property type="match status" value="1"/>
</dbReference>
<proteinExistence type="inferred from homology"/>
<evidence type="ECO:0000256" key="2">
    <source>
        <dbReference type="RuleBase" id="RU003682"/>
    </source>
</evidence>
<dbReference type="InterPro" id="IPR027443">
    <property type="entry name" value="IPNS-like_sf"/>
</dbReference>
<dbReference type="GO" id="GO:0044283">
    <property type="term" value="P:small molecule biosynthetic process"/>
    <property type="evidence" value="ECO:0007669"/>
    <property type="project" value="UniProtKB-ARBA"/>
</dbReference>
<dbReference type="Proteomes" id="UP000042958">
    <property type="component" value="Unassembled WGS sequence"/>
</dbReference>
<dbReference type="OrthoDB" id="288590at2759"/>
<reference evidence="5" key="1">
    <citation type="journal article" date="2015" name="Genome Announc.">
        <title>Draft genome sequence of the fungus Penicillium brasilianum MG11.</title>
        <authorList>
            <person name="Horn F."/>
            <person name="Linde J."/>
            <person name="Mattern D.J."/>
            <person name="Walther G."/>
            <person name="Guthke R."/>
            <person name="Brakhage A.A."/>
            <person name="Valiante V."/>
        </authorList>
    </citation>
    <scope>NUCLEOTIDE SEQUENCE [LARGE SCALE GENOMIC DNA]</scope>
    <source>
        <strain evidence="5">MG11</strain>
    </source>
</reference>
<name>A0A0F7VJN3_PENBI</name>
<dbReference type="InterPro" id="IPR050231">
    <property type="entry name" value="Iron_ascorbate_oxido_reductase"/>
</dbReference>
<keyword evidence="5" id="KW-1185">Reference proteome</keyword>
<dbReference type="EMBL" id="CDHK01000004">
    <property type="protein sequence ID" value="CEO60197.1"/>
    <property type="molecule type" value="Genomic_DNA"/>
</dbReference>
<keyword evidence="2" id="KW-0408">Iron</keyword>
<dbReference type="Pfam" id="PF03171">
    <property type="entry name" value="2OG-FeII_Oxy"/>
    <property type="match status" value="1"/>
</dbReference>
<dbReference type="InterPro" id="IPR005123">
    <property type="entry name" value="Oxoglu/Fe-dep_dioxygenase_dom"/>
</dbReference>
<evidence type="ECO:0000313" key="5">
    <source>
        <dbReference type="Proteomes" id="UP000042958"/>
    </source>
</evidence>
<gene>
    <name evidence="4" type="ORF">PMG11_04835</name>
</gene>
<organism evidence="4 5">
    <name type="scientific">Penicillium brasilianum</name>
    <dbReference type="NCBI Taxonomy" id="104259"/>
    <lineage>
        <taxon>Eukaryota</taxon>
        <taxon>Fungi</taxon>
        <taxon>Dikarya</taxon>
        <taxon>Ascomycota</taxon>
        <taxon>Pezizomycotina</taxon>
        <taxon>Eurotiomycetes</taxon>
        <taxon>Eurotiomycetidae</taxon>
        <taxon>Eurotiales</taxon>
        <taxon>Aspergillaceae</taxon>
        <taxon>Penicillium</taxon>
    </lineage>
</organism>
<sequence>MDPSSSQTQIPIVDFAGWTSGGPSRQRVAQEIVAACKQVGFVYIINHSLSDALLDEAFHWSRVFFDLPMEEKLRAPHPDGWAVHRGYSWPGLEKVSQAVSADNDDEKTTQLREVPDIKESYDIGSEENPTQPNQWIPEDTLPEFRTFMNQFYWEGFRVGGEILQALAVGLGLEDENHLLQKHSGHNNQLRLLHYPHVLTDILETKRAARCPAHTDWSSITLLFQDDCGGLEVEDINNPGHFIPATPIKNAIVMNVGDLLQRWSNDQLRSTSHRVTLPPVADRIEEEARITRRRFSIPYFMAPDPDSVIECIPACMGPDEPAKYEPITQAEYNQMRASMQY</sequence>
<dbReference type="AlphaFoldDB" id="A0A0F7VJN3"/>
<dbReference type="Pfam" id="PF14226">
    <property type="entry name" value="DIOX_N"/>
    <property type="match status" value="1"/>
</dbReference>
<comment type="similarity">
    <text evidence="1 2">Belongs to the iron/ascorbate-dependent oxidoreductase family.</text>
</comment>
<protein>
    <recommendedName>
        <fullName evidence="3">Fe2OG dioxygenase domain-containing protein</fullName>
    </recommendedName>
</protein>
<accession>A0A0F7VJN3</accession>
<evidence type="ECO:0000313" key="4">
    <source>
        <dbReference type="EMBL" id="CEO60197.1"/>
    </source>
</evidence>
<dbReference type="STRING" id="104259.A0A0F7VJN3"/>
<evidence type="ECO:0000259" key="3">
    <source>
        <dbReference type="PROSITE" id="PS51471"/>
    </source>
</evidence>
<dbReference type="SUPFAM" id="SSF51197">
    <property type="entry name" value="Clavaminate synthase-like"/>
    <property type="match status" value="1"/>
</dbReference>